<evidence type="ECO:0000259" key="1">
    <source>
        <dbReference type="Pfam" id="PF03372"/>
    </source>
</evidence>
<dbReference type="GO" id="GO:0004519">
    <property type="term" value="F:endonuclease activity"/>
    <property type="evidence" value="ECO:0007669"/>
    <property type="project" value="UniProtKB-KW"/>
</dbReference>
<dbReference type="InterPro" id="IPR036691">
    <property type="entry name" value="Endo/exonu/phosph_ase_sf"/>
</dbReference>
<name>A0ABU8W7I8_9BURK</name>
<protein>
    <submittedName>
        <fullName evidence="2">Endonuclease/exonuclease/phosphatase family protein</fullName>
    </submittedName>
</protein>
<sequence>MKLVTWNTQWCRGLDGVVDPLRIVDGARAMADFDVLCLQEIAQGFDRMPGAPGDQPAQLQALLPGFRLFFGAAVDEFDADGRRQRFGNLIATRLPVARVQHHPLPWPADGDVSSMPRMCTVVTVRDPLLGPVRVMTTHLEYYSKPQRMAQAKALRALHMEACEQAAAPPKVEEDHSPFQAKLHTPHAILCGDFNLSAAEPEYAAIQEPLGGSRLHDAWLLVHGAVPHAPTFRLFDRTYGPEPMACDFAFVSDGLAPRVHRIEVDLRTQASDHQPVLVEL</sequence>
<dbReference type="SUPFAM" id="SSF56219">
    <property type="entry name" value="DNase I-like"/>
    <property type="match status" value="1"/>
</dbReference>
<dbReference type="PANTHER" id="PTHR14859:SF0">
    <property type="entry name" value="ENDONUCLEASE_EXONUCLEASE_PHOSPHATASE FAMILY PROTEIN, EXPRESSED"/>
    <property type="match status" value="1"/>
</dbReference>
<feature type="domain" description="Endonuclease/exonuclease/phosphatase" evidence="1">
    <location>
        <begin position="4"/>
        <end position="272"/>
    </location>
</feature>
<keyword evidence="3" id="KW-1185">Reference proteome</keyword>
<proteinExistence type="predicted"/>
<organism evidence="2 3">
    <name type="scientific">Variovorax humicola</name>
    <dbReference type="NCBI Taxonomy" id="1769758"/>
    <lineage>
        <taxon>Bacteria</taxon>
        <taxon>Pseudomonadati</taxon>
        <taxon>Pseudomonadota</taxon>
        <taxon>Betaproteobacteria</taxon>
        <taxon>Burkholderiales</taxon>
        <taxon>Comamonadaceae</taxon>
        <taxon>Variovorax</taxon>
    </lineage>
</organism>
<gene>
    <name evidence="2" type="ORF">WKW80_28990</name>
</gene>
<accession>A0ABU8W7I8</accession>
<keyword evidence="2" id="KW-0378">Hydrolase</keyword>
<dbReference type="Pfam" id="PF03372">
    <property type="entry name" value="Exo_endo_phos"/>
    <property type="match status" value="1"/>
</dbReference>
<dbReference type="RefSeq" id="WP_340367051.1">
    <property type="nucleotide sequence ID" value="NZ_JBBKZV010000028.1"/>
</dbReference>
<evidence type="ECO:0000313" key="3">
    <source>
        <dbReference type="Proteomes" id="UP001363010"/>
    </source>
</evidence>
<dbReference type="PANTHER" id="PTHR14859">
    <property type="entry name" value="CALCOFLUOR WHITE HYPERSENSITIVE PROTEIN PRECURSOR"/>
    <property type="match status" value="1"/>
</dbReference>
<dbReference type="InterPro" id="IPR005135">
    <property type="entry name" value="Endo/exonuclease/phosphatase"/>
</dbReference>
<dbReference type="EMBL" id="JBBKZV010000028">
    <property type="protein sequence ID" value="MEJ8826017.1"/>
    <property type="molecule type" value="Genomic_DNA"/>
</dbReference>
<dbReference type="Gene3D" id="3.60.10.10">
    <property type="entry name" value="Endonuclease/exonuclease/phosphatase"/>
    <property type="match status" value="1"/>
</dbReference>
<dbReference type="Proteomes" id="UP001363010">
    <property type="component" value="Unassembled WGS sequence"/>
</dbReference>
<comment type="caution">
    <text evidence="2">The sequence shown here is derived from an EMBL/GenBank/DDBJ whole genome shotgun (WGS) entry which is preliminary data.</text>
</comment>
<reference evidence="2 3" key="1">
    <citation type="submission" date="2024-03" db="EMBL/GenBank/DDBJ databases">
        <title>Novel species of the genus Variovorax.</title>
        <authorList>
            <person name="Liu Q."/>
            <person name="Xin Y.-H."/>
        </authorList>
    </citation>
    <scope>NUCLEOTIDE SEQUENCE [LARGE SCALE GENOMIC DNA]</scope>
    <source>
        <strain evidence="2 3">KACC 18501</strain>
    </source>
</reference>
<keyword evidence="2" id="KW-0255">Endonuclease</keyword>
<dbReference type="InterPro" id="IPR051916">
    <property type="entry name" value="GPI-anchor_lipid_remodeler"/>
</dbReference>
<keyword evidence="2" id="KW-0540">Nuclease</keyword>
<evidence type="ECO:0000313" key="2">
    <source>
        <dbReference type="EMBL" id="MEJ8826017.1"/>
    </source>
</evidence>